<dbReference type="Pfam" id="PF19670">
    <property type="entry name" value="DUF6173"/>
    <property type="match status" value="1"/>
</dbReference>
<name>A0ABM8NY02_9BURK</name>
<reference evidence="1 2" key="1">
    <citation type="submission" date="2020-10" db="EMBL/GenBank/DDBJ databases">
        <authorList>
            <person name="Peeters C."/>
        </authorList>
    </citation>
    <scope>NUCLEOTIDE SEQUENCE [LARGE SCALE GENOMIC DNA]</scope>
    <source>
        <strain evidence="1 2">LMG 27952</strain>
    </source>
</reference>
<accession>A0ABM8NY02</accession>
<sequence length="115" mass="12741">MSNFDPLNLRVNLPTIPTIEPPHVYAFKTFVEEVRAFETSLVEGEAVGAMLASFGKSVMLQITQISRAGQFFCFDGITENGDSARLVQHYTQASILLIKLQTNEASRPIGFVHHS</sequence>
<protein>
    <submittedName>
        <fullName evidence="1">Uncharacterized protein</fullName>
    </submittedName>
</protein>
<comment type="caution">
    <text evidence="1">The sequence shown here is derived from an EMBL/GenBank/DDBJ whole genome shotgun (WGS) entry which is preliminary data.</text>
</comment>
<evidence type="ECO:0000313" key="2">
    <source>
        <dbReference type="Proteomes" id="UP000656319"/>
    </source>
</evidence>
<keyword evidence="2" id="KW-1185">Reference proteome</keyword>
<organism evidence="1 2">
    <name type="scientific">Paraburkholderia hiiakae</name>
    <dbReference type="NCBI Taxonomy" id="1081782"/>
    <lineage>
        <taxon>Bacteria</taxon>
        <taxon>Pseudomonadati</taxon>
        <taxon>Pseudomonadota</taxon>
        <taxon>Betaproteobacteria</taxon>
        <taxon>Burkholderiales</taxon>
        <taxon>Burkholderiaceae</taxon>
        <taxon>Paraburkholderia</taxon>
    </lineage>
</organism>
<dbReference type="InterPro" id="IPR046171">
    <property type="entry name" value="DUF6173"/>
</dbReference>
<dbReference type="Proteomes" id="UP000656319">
    <property type="component" value="Unassembled WGS sequence"/>
</dbReference>
<evidence type="ECO:0000313" key="1">
    <source>
        <dbReference type="EMBL" id="CAD6548639.1"/>
    </source>
</evidence>
<gene>
    <name evidence="1" type="ORF">LMG27952_04761</name>
</gene>
<proteinExistence type="predicted"/>
<dbReference type="RefSeq" id="WP_201698351.1">
    <property type="nucleotide sequence ID" value="NZ_CAJHCQ010000013.1"/>
</dbReference>
<dbReference type="EMBL" id="CAJHCQ010000013">
    <property type="protein sequence ID" value="CAD6548639.1"/>
    <property type="molecule type" value="Genomic_DNA"/>
</dbReference>